<dbReference type="Gene3D" id="3.40.50.300">
    <property type="entry name" value="P-loop containing nucleotide triphosphate hydrolases"/>
    <property type="match status" value="1"/>
</dbReference>
<proteinExistence type="predicted"/>
<gene>
    <name evidence="1" type="ORF">COX02_01120</name>
</gene>
<evidence type="ECO:0000313" key="2">
    <source>
        <dbReference type="Proteomes" id="UP000229334"/>
    </source>
</evidence>
<name>A0A2H0BKS1_9BACT</name>
<dbReference type="SUPFAM" id="SSF52540">
    <property type="entry name" value="P-loop containing nucleoside triphosphate hydrolases"/>
    <property type="match status" value="1"/>
</dbReference>
<dbReference type="InterPro" id="IPR027417">
    <property type="entry name" value="P-loop_NTPase"/>
</dbReference>
<dbReference type="AlphaFoldDB" id="A0A2H0BKS1"/>
<organism evidence="1 2">
    <name type="scientific">Candidatus Vogelbacteria bacterium CG22_combo_CG10-13_8_21_14_all_37_9</name>
    <dbReference type="NCBI Taxonomy" id="1975046"/>
    <lineage>
        <taxon>Bacteria</taxon>
        <taxon>Candidatus Vogeliibacteriota</taxon>
    </lineage>
</organism>
<comment type="caution">
    <text evidence="1">The sequence shown here is derived from an EMBL/GenBank/DDBJ whole genome shotgun (WGS) entry which is preliminary data.</text>
</comment>
<dbReference type="Pfam" id="PF13177">
    <property type="entry name" value="DNA_pol3_delta2"/>
    <property type="match status" value="1"/>
</dbReference>
<reference evidence="1 2" key="1">
    <citation type="submission" date="2017-09" db="EMBL/GenBank/DDBJ databases">
        <title>Depth-based differentiation of microbial function through sediment-hosted aquifers and enrichment of novel symbionts in the deep terrestrial subsurface.</title>
        <authorList>
            <person name="Probst A.J."/>
            <person name="Ladd B."/>
            <person name="Jarett J.K."/>
            <person name="Geller-Mcgrath D.E."/>
            <person name="Sieber C.M."/>
            <person name="Emerson J.B."/>
            <person name="Anantharaman K."/>
            <person name="Thomas B.C."/>
            <person name="Malmstrom R."/>
            <person name="Stieglmeier M."/>
            <person name="Klingl A."/>
            <person name="Woyke T."/>
            <person name="Ryan C.M."/>
            <person name="Banfield J.F."/>
        </authorList>
    </citation>
    <scope>NUCLEOTIDE SEQUENCE [LARGE SCALE GENOMIC DNA]</scope>
    <source>
        <strain evidence="1">CG22_combo_CG10-13_8_21_14_all_37_9</strain>
    </source>
</reference>
<evidence type="ECO:0000313" key="1">
    <source>
        <dbReference type="EMBL" id="PIP58276.1"/>
    </source>
</evidence>
<accession>A0A2H0BKS1</accession>
<sequence>MREILNRHYQQNRLHHAYLLVGDSTLILANLQQFLAKVFPDLNNPLTSPDVAWLEFERLDKERAKELRTLATSRAFSPTGRFIVAVFSALVDEAQEVLLKTLEEPPAGTHFFLVVPSADFFRPTLLSRLERLNLEPELDQVEAVIETPELLADKFLALDQALRSDWLFKNLLIDSEPDRAKIFSFLNQVEKYIVTRVDFNRISVNLNLVLKELLAAKKLLTDQRSSVKMILDYLALILPVTRKNK</sequence>
<protein>
    <recommendedName>
        <fullName evidence="3">DNA polymerase III subunit delta</fullName>
    </recommendedName>
</protein>
<evidence type="ECO:0008006" key="3">
    <source>
        <dbReference type="Google" id="ProtNLM"/>
    </source>
</evidence>
<dbReference type="EMBL" id="PCSX01000019">
    <property type="protein sequence ID" value="PIP58276.1"/>
    <property type="molecule type" value="Genomic_DNA"/>
</dbReference>
<dbReference type="Proteomes" id="UP000229334">
    <property type="component" value="Unassembled WGS sequence"/>
</dbReference>